<sequence>MGNLQNGKKVKKFLIRDYLFFVVFGAALIFSFALVVPFASFFKQANQKSVSRIATDAENGIRAEADHLIRQSRELDEAGVFDRFLANKDSAGLISLGTEEVRRRGVGGILVADETGQVLSRTRAISQRGDFVFHSTFWGREALEKGESYGIEKGVTHPIIIFGAKKLEREGKLFGMIVSVQIPDDDYIKTFAKKYLPEGTKAAFFSKEKGLTGSNFETPEEKRLLEIYFSPGSDFNEKDGAQMKATLNGEGYYARNIVFESGYDGSFGNMILFIPHSHAREAAILAFLVVLVFVLAGLVAIRLDKHSHNTVFLILLILAGCAAIFPFSYFFTKTAYDREHISLSKSPYLIYNSTIAIDPDSATINLDFEHIVSVDIITGGESINAVDAVVKYDPLLARVEEIRTTNSFCDPGLFVEREIDNKKGEVRVVCGLPTPGFNELKGTAFELALQPLKPGRLSLWFGEETAVLANDGLGTNVLRNSAGASYLISEGGRGGMADASRVLVFSPSHPNSTRWYNNRAPFFTWIGADSYKYNYVFDQSPDTEPTGEILRTETTAFFEAKEDGTYYFHLLSKGEDEKSEVSRYPVKIDSTPPEAPLIKASAESVAVGEVLRFEFSSKDESSGLQATFYVKLRDDGVFFPTGPQLFIAFPEKGEQSITVRVFDRANNHSESRKVIKVK</sequence>
<feature type="transmembrane region" description="Helical" evidence="1">
    <location>
        <begin position="18"/>
        <end position="42"/>
    </location>
</feature>
<comment type="caution">
    <text evidence="2">The sequence shown here is derived from an EMBL/GenBank/DDBJ whole genome shotgun (WGS) entry which is preliminary data.</text>
</comment>
<evidence type="ECO:0000313" key="3">
    <source>
        <dbReference type="Proteomes" id="UP000177486"/>
    </source>
</evidence>
<evidence type="ECO:0008006" key="4">
    <source>
        <dbReference type="Google" id="ProtNLM"/>
    </source>
</evidence>
<gene>
    <name evidence="2" type="ORF">A2931_01490</name>
</gene>
<evidence type="ECO:0000256" key="1">
    <source>
        <dbReference type="SAM" id="Phobius"/>
    </source>
</evidence>
<feature type="transmembrane region" description="Helical" evidence="1">
    <location>
        <begin position="310"/>
        <end position="331"/>
    </location>
</feature>
<proteinExistence type="predicted"/>
<evidence type="ECO:0000313" key="2">
    <source>
        <dbReference type="EMBL" id="OGZ29438.1"/>
    </source>
</evidence>
<name>A0A1G2EVZ1_9BACT</name>
<protein>
    <recommendedName>
        <fullName evidence="4">Cohesin domain-containing protein</fullName>
    </recommendedName>
</protein>
<organism evidence="2 3">
    <name type="scientific">Candidatus Niyogibacteria bacterium RIFCSPLOWO2_01_FULL_45_48</name>
    <dbReference type="NCBI Taxonomy" id="1801724"/>
    <lineage>
        <taxon>Bacteria</taxon>
        <taxon>Candidatus Niyogiibacteriota</taxon>
    </lineage>
</organism>
<dbReference type="AlphaFoldDB" id="A0A1G2EVZ1"/>
<dbReference type="Proteomes" id="UP000177486">
    <property type="component" value="Unassembled WGS sequence"/>
</dbReference>
<accession>A0A1G2EVZ1</accession>
<dbReference type="EMBL" id="MHMQ01000036">
    <property type="protein sequence ID" value="OGZ29438.1"/>
    <property type="molecule type" value="Genomic_DNA"/>
</dbReference>
<feature type="transmembrane region" description="Helical" evidence="1">
    <location>
        <begin position="282"/>
        <end position="303"/>
    </location>
</feature>
<keyword evidence="1" id="KW-0812">Transmembrane</keyword>
<reference evidence="2 3" key="1">
    <citation type="journal article" date="2016" name="Nat. Commun.">
        <title>Thousands of microbial genomes shed light on interconnected biogeochemical processes in an aquifer system.</title>
        <authorList>
            <person name="Anantharaman K."/>
            <person name="Brown C.T."/>
            <person name="Hug L.A."/>
            <person name="Sharon I."/>
            <person name="Castelle C.J."/>
            <person name="Probst A.J."/>
            <person name="Thomas B.C."/>
            <person name="Singh A."/>
            <person name="Wilkins M.J."/>
            <person name="Karaoz U."/>
            <person name="Brodie E.L."/>
            <person name="Williams K.H."/>
            <person name="Hubbard S.S."/>
            <person name="Banfield J.F."/>
        </authorList>
    </citation>
    <scope>NUCLEOTIDE SEQUENCE [LARGE SCALE GENOMIC DNA]</scope>
</reference>
<keyword evidence="1" id="KW-0472">Membrane</keyword>
<keyword evidence="1" id="KW-1133">Transmembrane helix</keyword>